<name>A0A0H3K2V0_SYNP6</name>
<dbReference type="RefSeq" id="WP_011243421.1">
    <property type="nucleotide sequence ID" value="NC_006576.1"/>
</dbReference>
<reference evidence="3 4" key="1">
    <citation type="journal article" date="2007" name="Photosyn. Res.">
        <title>Complete nucleotide sequence of the freshwater unicellular cyanobacterium Synechococcus elongatus PCC 6301 chromosome: gene content and organization.</title>
        <authorList>
            <person name="Sugita C."/>
            <person name="Ogata K."/>
            <person name="Shikata M."/>
            <person name="Jikuya H."/>
            <person name="Takano J."/>
            <person name="Furumichi M."/>
            <person name="Kanehisa M."/>
            <person name="Omata T."/>
            <person name="Sugiura M."/>
            <person name="Sugita M."/>
        </authorList>
    </citation>
    <scope>NUCLEOTIDE SEQUENCE [LARGE SCALE GENOMIC DNA]</scope>
    <source>
        <strain evidence="4">ATCC 27144 / PCC 6301 / SAUG 1402/1</strain>
    </source>
</reference>
<evidence type="ECO:0000313" key="4">
    <source>
        <dbReference type="Proteomes" id="UP000001175"/>
    </source>
</evidence>
<feature type="domain" description="DUF4168" evidence="2">
    <location>
        <begin position="30"/>
        <end position="124"/>
    </location>
</feature>
<evidence type="ECO:0000313" key="3">
    <source>
        <dbReference type="EMBL" id="BAD79300.1"/>
    </source>
</evidence>
<dbReference type="AlphaFoldDB" id="A0A0H3K2V0"/>
<dbReference type="KEGG" id="syc:syc1110_c"/>
<feature type="chain" id="PRO_5002613155" description="DUF4168 domain-containing protein" evidence="1">
    <location>
        <begin position="26"/>
        <end position="133"/>
    </location>
</feature>
<proteinExistence type="predicted"/>
<evidence type="ECO:0000256" key="1">
    <source>
        <dbReference type="SAM" id="SignalP"/>
    </source>
</evidence>
<gene>
    <name evidence="3" type="ordered locus">syc1110_c</name>
</gene>
<dbReference type="GeneID" id="72429226"/>
<accession>A0A0H3K2V0</accession>
<dbReference type="EMBL" id="AP008231">
    <property type="protein sequence ID" value="BAD79300.1"/>
    <property type="molecule type" value="Genomic_DNA"/>
</dbReference>
<dbReference type="Proteomes" id="UP000001175">
    <property type="component" value="Chromosome"/>
</dbReference>
<dbReference type="InterPro" id="IPR025433">
    <property type="entry name" value="DUF4168"/>
</dbReference>
<sequence length="133" mass="15664">MIHHWYKSLLPLVLAVWLMPLAARADDFPSPEEIDSFARSALEIEQLRQTTLNDIRDKLGQSAVPSLRCHQRDVWQQYEPSVRRSFEQFCRQSAQILDRNGLSPSRFIEIRKMQNSNPTLKNRVQTQLMQLMR</sequence>
<keyword evidence="1" id="KW-0732">Signal</keyword>
<feature type="signal peptide" evidence="1">
    <location>
        <begin position="1"/>
        <end position="25"/>
    </location>
</feature>
<evidence type="ECO:0000259" key="2">
    <source>
        <dbReference type="Pfam" id="PF13767"/>
    </source>
</evidence>
<organism evidence="3 4">
    <name type="scientific">Synechococcus sp. (strain ATCC 27144 / PCC 6301 / SAUG 1402/1)</name>
    <name type="common">Anacystis nidulans</name>
    <dbReference type="NCBI Taxonomy" id="269084"/>
    <lineage>
        <taxon>Bacteria</taxon>
        <taxon>Bacillati</taxon>
        <taxon>Cyanobacteriota</taxon>
        <taxon>Cyanophyceae</taxon>
        <taxon>Synechococcales</taxon>
        <taxon>Synechococcaceae</taxon>
        <taxon>Synechococcus</taxon>
    </lineage>
</organism>
<protein>
    <recommendedName>
        <fullName evidence="2">DUF4168 domain-containing protein</fullName>
    </recommendedName>
</protein>
<dbReference type="Pfam" id="PF13767">
    <property type="entry name" value="DUF4168"/>
    <property type="match status" value="1"/>
</dbReference>